<dbReference type="Gene3D" id="1.10.150.240">
    <property type="entry name" value="Putative phosphatase, domain 2"/>
    <property type="match status" value="1"/>
</dbReference>
<dbReference type="Gene3D" id="3.40.50.1000">
    <property type="entry name" value="HAD superfamily/HAD-like"/>
    <property type="match status" value="1"/>
</dbReference>
<protein>
    <submittedName>
        <fullName evidence="1">Phosphatase YfbT</fullName>
    </submittedName>
</protein>
<dbReference type="AlphaFoldDB" id="A0A6I8LUW2"/>
<dbReference type="InterPro" id="IPR023214">
    <property type="entry name" value="HAD_sf"/>
</dbReference>
<dbReference type="SFLD" id="SFLDG01129">
    <property type="entry name" value="C1.5:_HAD__Beta-PGM__Phosphata"/>
    <property type="match status" value="1"/>
</dbReference>
<evidence type="ECO:0000313" key="1">
    <source>
        <dbReference type="EMBL" id="VVJ21871.1"/>
    </source>
</evidence>
<gene>
    <name evidence="1" type="ORF">AA23TX_06885</name>
</gene>
<dbReference type="RefSeq" id="WP_230862852.1">
    <property type="nucleotide sequence ID" value="NZ_CABVGP010000002.1"/>
</dbReference>
<dbReference type="SFLD" id="SFLDS00003">
    <property type="entry name" value="Haloacid_Dehalogenase"/>
    <property type="match status" value="1"/>
</dbReference>
<dbReference type="SUPFAM" id="SSF56784">
    <property type="entry name" value="HAD-like"/>
    <property type="match status" value="1"/>
</dbReference>
<dbReference type="PANTHER" id="PTHR43481:SF4">
    <property type="entry name" value="GLYCEROL-1-PHOSPHATE PHOSPHOHYDROLASE 1-RELATED"/>
    <property type="match status" value="1"/>
</dbReference>
<accession>A0A6I8LUW2</accession>
<proteinExistence type="predicted"/>
<reference evidence="1 2" key="1">
    <citation type="submission" date="2019-09" db="EMBL/GenBank/DDBJ databases">
        <authorList>
            <person name="Leyn A S."/>
        </authorList>
    </citation>
    <scope>NUCLEOTIDE SEQUENCE [LARGE SCALE GENOMIC DNA]</scope>
    <source>
        <strain evidence="1">AA231_1</strain>
    </source>
</reference>
<dbReference type="InterPro" id="IPR051806">
    <property type="entry name" value="HAD-like_SPP"/>
</dbReference>
<dbReference type="InterPro" id="IPR006439">
    <property type="entry name" value="HAD-SF_hydro_IA"/>
</dbReference>
<organism evidence="1 2">
    <name type="scientific">Amycolatopsis camponoti</name>
    <dbReference type="NCBI Taxonomy" id="2606593"/>
    <lineage>
        <taxon>Bacteria</taxon>
        <taxon>Bacillati</taxon>
        <taxon>Actinomycetota</taxon>
        <taxon>Actinomycetes</taxon>
        <taxon>Pseudonocardiales</taxon>
        <taxon>Pseudonocardiaceae</taxon>
        <taxon>Amycolatopsis</taxon>
    </lineage>
</organism>
<dbReference type="NCBIfam" id="TIGR01509">
    <property type="entry name" value="HAD-SF-IA-v3"/>
    <property type="match status" value="1"/>
</dbReference>
<dbReference type="EMBL" id="CABVGP010000002">
    <property type="protein sequence ID" value="VVJ21871.1"/>
    <property type="molecule type" value="Genomic_DNA"/>
</dbReference>
<keyword evidence="2" id="KW-1185">Reference proteome</keyword>
<dbReference type="GO" id="GO:0050308">
    <property type="term" value="F:sugar-phosphatase activity"/>
    <property type="evidence" value="ECO:0007669"/>
    <property type="project" value="TreeGrafter"/>
</dbReference>
<dbReference type="PANTHER" id="PTHR43481">
    <property type="entry name" value="FRUCTOSE-1-PHOSPHATE PHOSPHATASE"/>
    <property type="match status" value="1"/>
</dbReference>
<dbReference type="Pfam" id="PF00702">
    <property type="entry name" value="Hydrolase"/>
    <property type="match status" value="1"/>
</dbReference>
<evidence type="ECO:0000313" key="2">
    <source>
        <dbReference type="Proteomes" id="UP000399805"/>
    </source>
</evidence>
<dbReference type="InterPro" id="IPR023198">
    <property type="entry name" value="PGP-like_dom2"/>
</dbReference>
<dbReference type="InterPro" id="IPR036412">
    <property type="entry name" value="HAD-like_sf"/>
</dbReference>
<name>A0A6I8LUW2_9PSEU</name>
<sequence>MTHPFSVNADGFLFDMDGTLVDSTTVVEAVWTRFAGRHGLDAETVIRFSHGRPSMDSLAEFLRGHSIEAREAIAADLARQELDDTDGIVEIVGAGALITALQQVRAPVAVVTSAPRDLALLRLKAAAVPVPDVLVSADDIARGKPDPEGFLKAADLLGVSVAQCVAFEDSEAGVLAACASGATTIVVGTHTSAATTGLVRIPHYADIALTTDGDQFFLHA</sequence>
<dbReference type="Proteomes" id="UP000399805">
    <property type="component" value="Unassembled WGS sequence"/>
</dbReference>